<dbReference type="Proteomes" id="UP001289374">
    <property type="component" value="Unassembled WGS sequence"/>
</dbReference>
<comment type="caution">
    <text evidence="4">The sequence shown here is derived from an EMBL/GenBank/DDBJ whole genome shotgun (WGS) entry which is preliminary data.</text>
</comment>
<keyword evidence="2 4" id="KW-0436">Ligase</keyword>
<protein>
    <submittedName>
        <fullName evidence="4">4-coumarate--CoA ligase-like 5</fullName>
    </submittedName>
</protein>
<dbReference type="SUPFAM" id="SSF56801">
    <property type="entry name" value="Acetyl-CoA synthetase-like"/>
    <property type="match status" value="1"/>
</dbReference>
<gene>
    <name evidence="4" type="ORF">Sango_1007700</name>
</gene>
<dbReference type="InterPro" id="IPR025110">
    <property type="entry name" value="AMP-bd_C"/>
</dbReference>
<evidence type="ECO:0000313" key="4">
    <source>
        <dbReference type="EMBL" id="KAK4402670.1"/>
    </source>
</evidence>
<comment type="similarity">
    <text evidence="1">Belongs to the ATP-dependent AMP-binding enzyme family.</text>
</comment>
<dbReference type="PANTHER" id="PTHR24096">
    <property type="entry name" value="LONG-CHAIN-FATTY-ACID--COA LIGASE"/>
    <property type="match status" value="1"/>
</dbReference>
<accession>A0AAE1WZQ6</accession>
<evidence type="ECO:0000256" key="1">
    <source>
        <dbReference type="ARBA" id="ARBA00006432"/>
    </source>
</evidence>
<reference evidence="4" key="2">
    <citation type="journal article" date="2024" name="Plant">
        <title>Genomic evolution and insights into agronomic trait innovations of Sesamum species.</title>
        <authorList>
            <person name="Miao H."/>
            <person name="Wang L."/>
            <person name="Qu L."/>
            <person name="Liu H."/>
            <person name="Sun Y."/>
            <person name="Le M."/>
            <person name="Wang Q."/>
            <person name="Wei S."/>
            <person name="Zheng Y."/>
            <person name="Lin W."/>
            <person name="Duan Y."/>
            <person name="Cao H."/>
            <person name="Xiong S."/>
            <person name="Wang X."/>
            <person name="Wei L."/>
            <person name="Li C."/>
            <person name="Ma Q."/>
            <person name="Ju M."/>
            <person name="Zhao R."/>
            <person name="Li G."/>
            <person name="Mu C."/>
            <person name="Tian Q."/>
            <person name="Mei H."/>
            <person name="Zhang T."/>
            <person name="Gao T."/>
            <person name="Zhang H."/>
        </authorList>
    </citation>
    <scope>NUCLEOTIDE SEQUENCE</scope>
    <source>
        <strain evidence="4">K16</strain>
    </source>
</reference>
<dbReference type="GO" id="GO:0016405">
    <property type="term" value="F:CoA-ligase activity"/>
    <property type="evidence" value="ECO:0007669"/>
    <property type="project" value="TreeGrafter"/>
</dbReference>
<dbReference type="InterPro" id="IPR045851">
    <property type="entry name" value="AMP-bd_C_sf"/>
</dbReference>
<evidence type="ECO:0000256" key="2">
    <source>
        <dbReference type="ARBA" id="ARBA00022598"/>
    </source>
</evidence>
<dbReference type="Gene3D" id="3.30.300.30">
    <property type="match status" value="1"/>
</dbReference>
<dbReference type="Gene3D" id="3.40.50.12780">
    <property type="entry name" value="N-terminal domain of ligase-like"/>
    <property type="match status" value="1"/>
</dbReference>
<dbReference type="Pfam" id="PF13193">
    <property type="entry name" value="AMP-binding_C"/>
    <property type="match status" value="1"/>
</dbReference>
<organism evidence="4 5">
    <name type="scientific">Sesamum angolense</name>
    <dbReference type="NCBI Taxonomy" id="2727404"/>
    <lineage>
        <taxon>Eukaryota</taxon>
        <taxon>Viridiplantae</taxon>
        <taxon>Streptophyta</taxon>
        <taxon>Embryophyta</taxon>
        <taxon>Tracheophyta</taxon>
        <taxon>Spermatophyta</taxon>
        <taxon>Magnoliopsida</taxon>
        <taxon>eudicotyledons</taxon>
        <taxon>Gunneridae</taxon>
        <taxon>Pentapetalae</taxon>
        <taxon>asterids</taxon>
        <taxon>lamiids</taxon>
        <taxon>Lamiales</taxon>
        <taxon>Pedaliaceae</taxon>
        <taxon>Sesamum</taxon>
    </lineage>
</organism>
<keyword evidence="5" id="KW-1185">Reference proteome</keyword>
<name>A0AAE1WZQ6_9LAMI</name>
<dbReference type="InterPro" id="IPR042099">
    <property type="entry name" value="ANL_N_sf"/>
</dbReference>
<evidence type="ECO:0000313" key="5">
    <source>
        <dbReference type="Proteomes" id="UP001289374"/>
    </source>
</evidence>
<dbReference type="PANTHER" id="PTHR24096:SF362">
    <property type="entry name" value="4-COUMARATE--COA LIGASE-LIKE 9"/>
    <property type="match status" value="1"/>
</dbReference>
<proteinExistence type="inferred from homology"/>
<reference evidence="4" key="1">
    <citation type="submission" date="2020-06" db="EMBL/GenBank/DDBJ databases">
        <authorList>
            <person name="Li T."/>
            <person name="Hu X."/>
            <person name="Zhang T."/>
            <person name="Song X."/>
            <person name="Zhang H."/>
            <person name="Dai N."/>
            <person name="Sheng W."/>
            <person name="Hou X."/>
            <person name="Wei L."/>
        </authorList>
    </citation>
    <scope>NUCLEOTIDE SEQUENCE</scope>
    <source>
        <strain evidence="4">K16</strain>
        <tissue evidence="4">Leaf</tissue>
    </source>
</reference>
<feature type="domain" description="AMP-binding enzyme C-terminal" evidence="3">
    <location>
        <begin position="126"/>
        <end position="201"/>
    </location>
</feature>
<sequence length="218" mass="24088">MNSCIKVAKCGQTSDPTVHNHSGPSGVLETFANSEDSTYYFIRFNLMKLDSNDDDRVVIMNGYLLAIYGFTAGYVGDKEATAATIDSEGWLRTGDICYFSSEGLLFYVDRMKELIKYKGYQVAPAELEDILISHPAILDAAVIPYPDEDAGQVPAAFVVRQPGSTINDSRIMDFVAEQVAPYKKIRRVFYTDSIPKNATGKVLRKDLIKFASGLASKL</sequence>
<dbReference type="AlphaFoldDB" id="A0AAE1WZQ6"/>
<dbReference type="EMBL" id="JACGWL010000005">
    <property type="protein sequence ID" value="KAK4402670.1"/>
    <property type="molecule type" value="Genomic_DNA"/>
</dbReference>
<dbReference type="FunFam" id="3.30.300.30:FF:000007">
    <property type="entry name" value="4-coumarate--CoA ligase 2"/>
    <property type="match status" value="1"/>
</dbReference>
<evidence type="ECO:0000259" key="3">
    <source>
        <dbReference type="Pfam" id="PF13193"/>
    </source>
</evidence>